<protein>
    <submittedName>
        <fullName evidence="4">RNA methyltransferase</fullName>
    </submittedName>
</protein>
<name>A0ABW6D674_9BACT</name>
<sequence length="219" mass="24812">MEGEKAVLELIHSNIQIEFVVTSDEFATQYLSEFKHTELYIEDESLLHKLSTLVSNSFGFAVVSMQQFNFQLTYKNDITVVLDGIRDPGNLGTIIRICDWYGIKQIALSKDCTDFFNPKVIAASMGSFSRIQFEYINLEELFKANNNVPVYGALLNGEDIHAIQFPESCFLLFGNESNGIRQENIEFINQKVTIPRYGSAESLNVGISTAIFLDNLRRN</sequence>
<dbReference type="CDD" id="cd18109">
    <property type="entry name" value="SpoU-like_RNA-MTase"/>
    <property type="match status" value="1"/>
</dbReference>
<dbReference type="GO" id="GO:0008168">
    <property type="term" value="F:methyltransferase activity"/>
    <property type="evidence" value="ECO:0007669"/>
    <property type="project" value="UniProtKB-KW"/>
</dbReference>
<evidence type="ECO:0000256" key="2">
    <source>
        <dbReference type="ARBA" id="ARBA00022679"/>
    </source>
</evidence>
<dbReference type="Pfam" id="PF00588">
    <property type="entry name" value="SpoU_methylase"/>
    <property type="match status" value="1"/>
</dbReference>
<organism evidence="4 5">
    <name type="scientific">Aquirufa echingensis</name>
    <dbReference type="NCBI Taxonomy" id="3096516"/>
    <lineage>
        <taxon>Bacteria</taxon>
        <taxon>Pseudomonadati</taxon>
        <taxon>Bacteroidota</taxon>
        <taxon>Cytophagia</taxon>
        <taxon>Cytophagales</taxon>
        <taxon>Flectobacillaceae</taxon>
        <taxon>Aquirufa</taxon>
    </lineage>
</organism>
<evidence type="ECO:0000256" key="1">
    <source>
        <dbReference type="ARBA" id="ARBA00022603"/>
    </source>
</evidence>
<dbReference type="Gene3D" id="3.30.1330.30">
    <property type="match status" value="1"/>
</dbReference>
<evidence type="ECO:0000313" key="5">
    <source>
        <dbReference type="Proteomes" id="UP001598114"/>
    </source>
</evidence>
<keyword evidence="1 4" id="KW-0489">Methyltransferase</keyword>
<dbReference type="Gene3D" id="3.40.1280.10">
    <property type="match status" value="1"/>
</dbReference>
<dbReference type="InterPro" id="IPR029026">
    <property type="entry name" value="tRNA_m1G_MTases_N"/>
</dbReference>
<dbReference type="PANTHER" id="PTHR43191">
    <property type="entry name" value="RRNA METHYLTRANSFERASE 3"/>
    <property type="match status" value="1"/>
</dbReference>
<gene>
    <name evidence="4" type="ORF">SKC38_06100</name>
</gene>
<evidence type="ECO:0000259" key="3">
    <source>
        <dbReference type="Pfam" id="PF00588"/>
    </source>
</evidence>
<keyword evidence="5" id="KW-1185">Reference proteome</keyword>
<comment type="caution">
    <text evidence="4">The sequence shown here is derived from an EMBL/GenBank/DDBJ whole genome shotgun (WGS) entry which is preliminary data.</text>
</comment>
<evidence type="ECO:0000313" key="4">
    <source>
        <dbReference type="EMBL" id="MFD3275792.1"/>
    </source>
</evidence>
<accession>A0ABW6D674</accession>
<proteinExistence type="predicted"/>
<dbReference type="InterPro" id="IPR029028">
    <property type="entry name" value="Alpha/beta_knot_MTases"/>
</dbReference>
<dbReference type="SUPFAM" id="SSF75217">
    <property type="entry name" value="alpha/beta knot"/>
    <property type="match status" value="1"/>
</dbReference>
<dbReference type="InterPro" id="IPR029064">
    <property type="entry name" value="Ribosomal_eL30-like_sf"/>
</dbReference>
<reference evidence="4 5" key="1">
    <citation type="submission" date="2024-03" db="EMBL/GenBank/DDBJ databases">
        <title>Aquirufa genome sequencing.</title>
        <authorList>
            <person name="Pitt A."/>
            <person name="Hahn M.W."/>
        </authorList>
    </citation>
    <scope>NUCLEOTIDE SEQUENCE [LARGE SCALE GENOMIC DNA]</scope>
    <source>
        <strain evidence="4 5">PLAD-142S6K</strain>
    </source>
</reference>
<keyword evidence="2" id="KW-0808">Transferase</keyword>
<dbReference type="GO" id="GO:0032259">
    <property type="term" value="P:methylation"/>
    <property type="evidence" value="ECO:0007669"/>
    <property type="project" value="UniProtKB-KW"/>
</dbReference>
<dbReference type="InterPro" id="IPR001537">
    <property type="entry name" value="SpoU_MeTrfase"/>
</dbReference>
<dbReference type="InterPro" id="IPR051259">
    <property type="entry name" value="rRNA_Methyltransferase"/>
</dbReference>
<dbReference type="EMBL" id="JBBKYA010000003">
    <property type="protein sequence ID" value="MFD3275792.1"/>
    <property type="molecule type" value="Genomic_DNA"/>
</dbReference>
<dbReference type="PANTHER" id="PTHR43191:SF2">
    <property type="entry name" value="RRNA METHYLTRANSFERASE 3, MITOCHONDRIAL"/>
    <property type="match status" value="1"/>
</dbReference>
<dbReference type="Proteomes" id="UP001598114">
    <property type="component" value="Unassembled WGS sequence"/>
</dbReference>
<feature type="domain" description="tRNA/rRNA methyltransferase SpoU type" evidence="3">
    <location>
        <begin position="78"/>
        <end position="213"/>
    </location>
</feature>